<dbReference type="InterPro" id="IPR003959">
    <property type="entry name" value="ATPase_AAA_core"/>
</dbReference>
<accession>A0A3B0XA14</accession>
<proteinExistence type="inferred from homology"/>
<dbReference type="CDD" id="cd19481">
    <property type="entry name" value="RecA-like_protease"/>
    <property type="match status" value="1"/>
</dbReference>
<name>A0A3B0XA14_9ZZZZ</name>
<gene>
    <name evidence="5" type="ORF">MNBD_GAMMA08-1849</name>
</gene>
<dbReference type="SMART" id="SM00382">
    <property type="entry name" value="AAA"/>
    <property type="match status" value="1"/>
</dbReference>
<evidence type="ECO:0000259" key="4">
    <source>
        <dbReference type="SMART" id="SM00382"/>
    </source>
</evidence>
<dbReference type="GO" id="GO:0051301">
    <property type="term" value="P:cell division"/>
    <property type="evidence" value="ECO:0007669"/>
    <property type="project" value="UniProtKB-KW"/>
</dbReference>
<dbReference type="AlphaFoldDB" id="A0A3B0XA14"/>
<keyword evidence="5" id="KW-0131">Cell cycle</keyword>
<dbReference type="Gene3D" id="3.40.50.300">
    <property type="entry name" value="P-loop containing nucleotide triphosphate hydrolases"/>
    <property type="match status" value="1"/>
</dbReference>
<evidence type="ECO:0000256" key="1">
    <source>
        <dbReference type="ARBA" id="ARBA00006914"/>
    </source>
</evidence>
<reference evidence="5" key="1">
    <citation type="submission" date="2018-06" db="EMBL/GenBank/DDBJ databases">
        <authorList>
            <person name="Zhirakovskaya E."/>
        </authorList>
    </citation>
    <scope>NUCLEOTIDE SEQUENCE</scope>
</reference>
<dbReference type="InterPro" id="IPR027417">
    <property type="entry name" value="P-loop_NTPase"/>
</dbReference>
<dbReference type="SUPFAM" id="SSF52540">
    <property type="entry name" value="P-loop containing nucleoside triphosphate hydrolases"/>
    <property type="match status" value="1"/>
</dbReference>
<sequence>MVNNTTQNFVSENATALMADLNWFTENLNARLTEYIEGENLSAITPPPEINNDDALYASIIQHYEMNDEERLVFLLALIPHIQPQLLDPLFHSKQSINRGYSEFGGVNGKMHGGFLPTGETALFILSGKDLSKRFYYQYLFDRDHFFAQHSILQLGDVPLDEPLHSGQLLLGREIIDLVTTGEMRKPDYSRDFPAKLITTPMQWDDLVLSSSTREQLRELEAWIEHHHTLMNDWELGQKLRPGYKCLFYGPPGTGKTLTATLLGQRVGYDVYRISLSSVVSKYIGETEKNLENIFNRVESLRCILFFDEADALFGKRTSVSDAHDRYANQEVAYLLQRIEDFSGLAILASNFRSNMDDAFMRRFQAVVNFPMPGDIERKSIWQQSFSTHSVIDDAVNMDAIAGNYELSGGAIMNVVRYASLMALDKGSSEICEHDLMGGIRRELQKEGKTL</sequence>
<keyword evidence="3" id="KW-0067">ATP-binding</keyword>
<dbReference type="GO" id="GO:0016887">
    <property type="term" value="F:ATP hydrolysis activity"/>
    <property type="evidence" value="ECO:0007669"/>
    <property type="project" value="InterPro"/>
</dbReference>
<dbReference type="InterPro" id="IPR050221">
    <property type="entry name" value="26S_Proteasome_ATPase"/>
</dbReference>
<evidence type="ECO:0000256" key="3">
    <source>
        <dbReference type="ARBA" id="ARBA00022840"/>
    </source>
</evidence>
<feature type="domain" description="AAA+ ATPase" evidence="4">
    <location>
        <begin position="242"/>
        <end position="374"/>
    </location>
</feature>
<dbReference type="GO" id="GO:0005524">
    <property type="term" value="F:ATP binding"/>
    <property type="evidence" value="ECO:0007669"/>
    <property type="project" value="UniProtKB-KW"/>
</dbReference>
<protein>
    <submittedName>
        <fullName evidence="5">Cell division protein FtsH</fullName>
    </submittedName>
</protein>
<dbReference type="InterPro" id="IPR003593">
    <property type="entry name" value="AAA+_ATPase"/>
</dbReference>
<evidence type="ECO:0000256" key="2">
    <source>
        <dbReference type="ARBA" id="ARBA00022741"/>
    </source>
</evidence>
<keyword evidence="5" id="KW-0132">Cell division</keyword>
<keyword evidence="2" id="KW-0547">Nucleotide-binding</keyword>
<dbReference type="PANTHER" id="PTHR23073">
    <property type="entry name" value="26S PROTEASOME REGULATORY SUBUNIT"/>
    <property type="match status" value="1"/>
</dbReference>
<evidence type="ECO:0000313" key="5">
    <source>
        <dbReference type="EMBL" id="VAW60322.1"/>
    </source>
</evidence>
<dbReference type="Pfam" id="PF00004">
    <property type="entry name" value="AAA"/>
    <property type="match status" value="1"/>
</dbReference>
<comment type="similarity">
    <text evidence="1">Belongs to the AAA ATPase family.</text>
</comment>
<dbReference type="EMBL" id="UOFH01000138">
    <property type="protein sequence ID" value="VAW60322.1"/>
    <property type="molecule type" value="Genomic_DNA"/>
</dbReference>
<organism evidence="5">
    <name type="scientific">hydrothermal vent metagenome</name>
    <dbReference type="NCBI Taxonomy" id="652676"/>
    <lineage>
        <taxon>unclassified sequences</taxon>
        <taxon>metagenomes</taxon>
        <taxon>ecological metagenomes</taxon>
    </lineage>
</organism>